<feature type="compositionally biased region" description="Polar residues" evidence="1">
    <location>
        <begin position="14"/>
        <end position="23"/>
    </location>
</feature>
<evidence type="ECO:0000313" key="3">
    <source>
        <dbReference type="Proteomes" id="UP000636960"/>
    </source>
</evidence>
<dbReference type="InterPro" id="IPR046828">
    <property type="entry name" value="RepSA"/>
</dbReference>
<accession>A0A919JU42</accession>
<dbReference type="EMBL" id="BOMV01000007">
    <property type="protein sequence ID" value="GIE93319.1"/>
    <property type="molecule type" value="Genomic_DNA"/>
</dbReference>
<reference evidence="2" key="1">
    <citation type="submission" date="2021-01" db="EMBL/GenBank/DDBJ databases">
        <title>Whole genome shotgun sequence of Actinoplanes rishiriensis NBRC 108556.</title>
        <authorList>
            <person name="Komaki H."/>
            <person name="Tamura T."/>
        </authorList>
    </citation>
    <scope>NUCLEOTIDE SEQUENCE</scope>
    <source>
        <strain evidence="2">NBRC 108556</strain>
    </source>
</reference>
<organism evidence="2 3">
    <name type="scientific">Paractinoplanes rishiriensis</name>
    <dbReference type="NCBI Taxonomy" id="1050105"/>
    <lineage>
        <taxon>Bacteria</taxon>
        <taxon>Bacillati</taxon>
        <taxon>Actinomycetota</taxon>
        <taxon>Actinomycetes</taxon>
        <taxon>Micromonosporales</taxon>
        <taxon>Micromonosporaceae</taxon>
        <taxon>Paractinoplanes</taxon>
    </lineage>
</organism>
<dbReference type="Proteomes" id="UP000636960">
    <property type="component" value="Unassembled WGS sequence"/>
</dbReference>
<evidence type="ECO:0000256" key="1">
    <source>
        <dbReference type="SAM" id="MobiDB-lite"/>
    </source>
</evidence>
<sequence>MTVSTLSVVPEATASGTAPTAQPDTSLAAPLWWRRSPHLHEQAIARAARPDYPAWLAHVKPAAACTRPIRLAGTMTTVEAATGRLLAERHTADMPDGVIYKPCGNRRASVCPSCSKLYQNDAYQIVRTGLAGGKGVPEQVAEHPAVFPTFTAPSFGQVHTRVVKRHTCTRRIDCDCRPEPCHARRDLTVCDHGTRLVCFARHDKDAPLLGTPLCRDCYDYDAHAVWNLMSGELWRRTTIAVGRYLHRLARQRGIADVHVTSASTDGTTRTRRRPPVRVEFDKGSEMQRRAAVHFHAIFRLDGPDPDAITPPPSGFDAHDLKAAVDHAARTVTFTTDPHPAKPDGWRIGWGDQVLTKVITTDGRGSGEISMGQVAGYLAKYATKSTDVTGHVSSRLTLDTIDLYADAQGSHTERLVAACWRLGRARWTCPACHQRSTRQPCPTCAARGREALEQVPEASPYRRLQRWAHMLGFGGHFLTKSRRYSITFAVLRSGRVEFRRAQTAGPEQTEAGEQPTTLVVNFLQFVGAGWHTTADALLANTSAQMAREHAETARQYLTTLAA</sequence>
<proteinExistence type="predicted"/>
<comment type="caution">
    <text evidence="2">The sequence shown here is derived from an EMBL/GenBank/DDBJ whole genome shotgun (WGS) entry which is preliminary data.</text>
</comment>
<evidence type="ECO:0000313" key="2">
    <source>
        <dbReference type="EMBL" id="GIE93319.1"/>
    </source>
</evidence>
<dbReference type="AlphaFoldDB" id="A0A919JU42"/>
<name>A0A919JU42_9ACTN</name>
<feature type="region of interest" description="Disordered" evidence="1">
    <location>
        <begin position="1"/>
        <end position="23"/>
    </location>
</feature>
<protein>
    <submittedName>
        <fullName evidence="2">Plasmid replication initiator protein</fullName>
    </submittedName>
</protein>
<dbReference type="Pfam" id="PF20199">
    <property type="entry name" value="RepSA"/>
    <property type="match status" value="1"/>
</dbReference>
<gene>
    <name evidence="2" type="ORF">Ari01nite_07840</name>
</gene>
<keyword evidence="3" id="KW-1185">Reference proteome</keyword>